<organism evidence="6 7">
    <name type="scientific">Desmophyllum pertusum</name>
    <dbReference type="NCBI Taxonomy" id="174260"/>
    <lineage>
        <taxon>Eukaryota</taxon>
        <taxon>Metazoa</taxon>
        <taxon>Cnidaria</taxon>
        <taxon>Anthozoa</taxon>
        <taxon>Hexacorallia</taxon>
        <taxon>Scleractinia</taxon>
        <taxon>Caryophylliina</taxon>
        <taxon>Caryophylliidae</taxon>
        <taxon>Desmophyllum</taxon>
    </lineage>
</organism>
<dbReference type="InterPro" id="IPR050373">
    <property type="entry name" value="Fibrinogen_C-term_domain"/>
</dbReference>
<dbReference type="OrthoDB" id="5946302at2759"/>
<dbReference type="CDD" id="cd00054">
    <property type="entry name" value="EGF_CA"/>
    <property type="match status" value="1"/>
</dbReference>
<dbReference type="EMBL" id="MU825405">
    <property type="protein sequence ID" value="KAJ7391652.1"/>
    <property type="molecule type" value="Genomic_DNA"/>
</dbReference>
<keyword evidence="2" id="KW-0245">EGF-like domain</keyword>
<dbReference type="PROSITE" id="PS51406">
    <property type="entry name" value="FIBRINOGEN_C_2"/>
    <property type="match status" value="1"/>
</dbReference>
<dbReference type="Proteomes" id="UP001163046">
    <property type="component" value="Unassembled WGS sequence"/>
</dbReference>
<dbReference type="CDD" id="cd00087">
    <property type="entry name" value="FReD"/>
    <property type="match status" value="1"/>
</dbReference>
<reference evidence="6" key="1">
    <citation type="submission" date="2023-01" db="EMBL/GenBank/DDBJ databases">
        <title>Genome assembly of the deep-sea coral Lophelia pertusa.</title>
        <authorList>
            <person name="Herrera S."/>
            <person name="Cordes E."/>
        </authorList>
    </citation>
    <scope>NUCLEOTIDE SEQUENCE</scope>
    <source>
        <strain evidence="6">USNM1676648</strain>
        <tissue evidence="6">Polyp</tissue>
    </source>
</reference>
<dbReference type="SMART" id="SM00181">
    <property type="entry name" value="EGF"/>
    <property type="match status" value="1"/>
</dbReference>
<comment type="caution">
    <text evidence="2">Lacks conserved residue(s) required for the propagation of feature annotation.</text>
</comment>
<dbReference type="SUPFAM" id="SSF56496">
    <property type="entry name" value="Fibrinogen C-terminal domain-like"/>
    <property type="match status" value="1"/>
</dbReference>
<accession>A0A9X0A1G4</accession>
<feature type="disulfide bond" evidence="2">
    <location>
        <begin position="135"/>
        <end position="144"/>
    </location>
</feature>
<keyword evidence="7" id="KW-1185">Reference proteome</keyword>
<sequence length="367" mass="41878">MQTAIAFLFVGLFLRSIQFTISSGFRYFDYDVDAFHRLTSHRISSVVVNAMEDCAMACLVHWECFSFNLGNPMTAGKHECELIRTDKYNSNSTYSHSNDFHHFFIRNPCGSGKTLCKNGGSCYPVYEDSSYRCVCPKWFNGWHCENKHGMTEAESCIEWLKNGFNQNGVYNITKATAAEYHHPTAYCDMTTDGGGWVVFLRRKDSTVDFDQRWGDYRLGFGDLEEEFWFGLVNVNRFTNLGKHELRVDLEDWEGNTAYAKYTTFKVATGFQHFRLTVSGYSGTAGDSFSSANGMNFSTKDSDYDGNPDANCAELSKAGWWYSNCFQALLTGRYSHTPHGGNGIVWKDWKGFNYSLKSCEMKIRLHNI</sequence>
<name>A0A9X0A1G4_9CNID</name>
<evidence type="ECO:0000313" key="7">
    <source>
        <dbReference type="Proteomes" id="UP001163046"/>
    </source>
</evidence>
<evidence type="ECO:0000259" key="5">
    <source>
        <dbReference type="PROSITE" id="PS51406"/>
    </source>
</evidence>
<proteinExistence type="predicted"/>
<protein>
    <submittedName>
        <fullName evidence="6">Fibrinogen C domain-containing protein 1</fullName>
    </submittedName>
</protein>
<dbReference type="FunFam" id="3.90.215.10:FF:000001">
    <property type="entry name" value="Tenascin isoform 1"/>
    <property type="match status" value="1"/>
</dbReference>
<feature type="disulfide bond" evidence="2">
    <location>
        <begin position="116"/>
        <end position="133"/>
    </location>
</feature>
<dbReference type="InterPro" id="IPR000742">
    <property type="entry name" value="EGF"/>
</dbReference>
<feature type="chain" id="PRO_5040907481" evidence="3">
    <location>
        <begin position="23"/>
        <end position="367"/>
    </location>
</feature>
<keyword evidence="3" id="KW-0732">Signal</keyword>
<dbReference type="Gene3D" id="3.90.215.10">
    <property type="entry name" value="Gamma Fibrinogen, chain A, domain 1"/>
    <property type="match status" value="1"/>
</dbReference>
<dbReference type="SUPFAM" id="SSF57196">
    <property type="entry name" value="EGF/Laminin"/>
    <property type="match status" value="1"/>
</dbReference>
<evidence type="ECO:0000256" key="3">
    <source>
        <dbReference type="SAM" id="SignalP"/>
    </source>
</evidence>
<comment type="caution">
    <text evidence="6">The sequence shown here is derived from an EMBL/GenBank/DDBJ whole genome shotgun (WGS) entry which is preliminary data.</text>
</comment>
<dbReference type="AlphaFoldDB" id="A0A9X0A1G4"/>
<evidence type="ECO:0000256" key="2">
    <source>
        <dbReference type="PROSITE-ProRule" id="PRU00076"/>
    </source>
</evidence>
<feature type="domain" description="EGF-like" evidence="4">
    <location>
        <begin position="105"/>
        <end position="145"/>
    </location>
</feature>
<evidence type="ECO:0000256" key="1">
    <source>
        <dbReference type="ARBA" id="ARBA00023157"/>
    </source>
</evidence>
<dbReference type="PROSITE" id="PS50026">
    <property type="entry name" value="EGF_3"/>
    <property type="match status" value="1"/>
</dbReference>
<dbReference type="NCBIfam" id="NF040941">
    <property type="entry name" value="GGGWT_bact"/>
    <property type="match status" value="1"/>
</dbReference>
<feature type="signal peptide" evidence="3">
    <location>
        <begin position="1"/>
        <end position="22"/>
    </location>
</feature>
<evidence type="ECO:0000313" key="6">
    <source>
        <dbReference type="EMBL" id="KAJ7391652.1"/>
    </source>
</evidence>
<dbReference type="InterPro" id="IPR036056">
    <property type="entry name" value="Fibrinogen-like_C"/>
</dbReference>
<dbReference type="GO" id="GO:0005615">
    <property type="term" value="C:extracellular space"/>
    <property type="evidence" value="ECO:0007669"/>
    <property type="project" value="TreeGrafter"/>
</dbReference>
<keyword evidence="1 2" id="KW-1015">Disulfide bond</keyword>
<dbReference type="Gene3D" id="2.10.25.10">
    <property type="entry name" value="Laminin"/>
    <property type="match status" value="1"/>
</dbReference>
<dbReference type="Pfam" id="PF00147">
    <property type="entry name" value="Fibrinogen_C"/>
    <property type="match status" value="1"/>
</dbReference>
<gene>
    <name evidence="6" type="primary">FIBCD1_3</name>
    <name evidence="6" type="ORF">OS493_017349</name>
</gene>
<dbReference type="SMART" id="SM00186">
    <property type="entry name" value="FBG"/>
    <property type="match status" value="1"/>
</dbReference>
<dbReference type="PANTHER" id="PTHR19143">
    <property type="entry name" value="FIBRINOGEN/TENASCIN/ANGIOPOEITIN"/>
    <property type="match status" value="1"/>
</dbReference>
<feature type="domain" description="Fibrinogen C-terminal" evidence="5">
    <location>
        <begin position="147"/>
        <end position="366"/>
    </location>
</feature>
<evidence type="ECO:0000259" key="4">
    <source>
        <dbReference type="PROSITE" id="PS50026"/>
    </source>
</evidence>
<dbReference type="InterPro" id="IPR014716">
    <property type="entry name" value="Fibrinogen_a/b/g_C_1"/>
</dbReference>
<dbReference type="PROSITE" id="PS00022">
    <property type="entry name" value="EGF_1"/>
    <property type="match status" value="1"/>
</dbReference>
<dbReference type="InterPro" id="IPR002181">
    <property type="entry name" value="Fibrinogen_a/b/g_C_dom"/>
</dbReference>